<dbReference type="InterPro" id="IPR035906">
    <property type="entry name" value="MetI-like_sf"/>
</dbReference>
<keyword evidence="5 7" id="KW-1133">Transmembrane helix</keyword>
<evidence type="ECO:0000256" key="7">
    <source>
        <dbReference type="RuleBase" id="RU363032"/>
    </source>
</evidence>
<dbReference type="InterPro" id="IPR000515">
    <property type="entry name" value="MetI-like"/>
</dbReference>
<reference evidence="9" key="2">
    <citation type="submission" date="2021-04" db="EMBL/GenBank/DDBJ databases">
        <authorList>
            <person name="Gilroy R."/>
        </authorList>
    </citation>
    <scope>NUCLEOTIDE SEQUENCE</scope>
    <source>
        <strain evidence="9">CHK195-6426</strain>
    </source>
</reference>
<dbReference type="AlphaFoldDB" id="A0A9D1R5L5"/>
<name>A0A9D1R5L5_9FIRM</name>
<evidence type="ECO:0000256" key="2">
    <source>
        <dbReference type="ARBA" id="ARBA00022448"/>
    </source>
</evidence>
<keyword evidence="4 7" id="KW-0812">Transmembrane</keyword>
<feature type="transmembrane region" description="Helical" evidence="7">
    <location>
        <begin position="191"/>
        <end position="217"/>
    </location>
</feature>
<dbReference type="PROSITE" id="PS50928">
    <property type="entry name" value="ABC_TM1"/>
    <property type="match status" value="1"/>
</dbReference>
<evidence type="ECO:0000259" key="8">
    <source>
        <dbReference type="PROSITE" id="PS50928"/>
    </source>
</evidence>
<feature type="transmembrane region" description="Helical" evidence="7">
    <location>
        <begin position="94"/>
        <end position="117"/>
    </location>
</feature>
<protein>
    <submittedName>
        <fullName evidence="9">ABC transporter permease subunit</fullName>
    </submittedName>
</protein>
<keyword evidence="2 7" id="KW-0813">Transport</keyword>
<dbReference type="GO" id="GO:0005886">
    <property type="term" value="C:plasma membrane"/>
    <property type="evidence" value="ECO:0007669"/>
    <property type="project" value="UniProtKB-SubCell"/>
</dbReference>
<dbReference type="SUPFAM" id="SSF161098">
    <property type="entry name" value="MetI-like"/>
    <property type="match status" value="1"/>
</dbReference>
<dbReference type="Proteomes" id="UP000824265">
    <property type="component" value="Unassembled WGS sequence"/>
</dbReference>
<proteinExistence type="inferred from homology"/>
<feature type="transmembrane region" description="Helical" evidence="7">
    <location>
        <begin position="147"/>
        <end position="170"/>
    </location>
</feature>
<evidence type="ECO:0000256" key="1">
    <source>
        <dbReference type="ARBA" id="ARBA00004651"/>
    </source>
</evidence>
<dbReference type="EMBL" id="DXGH01000038">
    <property type="protein sequence ID" value="HIW81290.1"/>
    <property type="molecule type" value="Genomic_DNA"/>
</dbReference>
<keyword evidence="6 7" id="KW-0472">Membrane</keyword>
<dbReference type="Gene3D" id="1.10.3720.10">
    <property type="entry name" value="MetI-like"/>
    <property type="match status" value="1"/>
</dbReference>
<feature type="transmembrane region" description="Helical" evidence="7">
    <location>
        <begin position="61"/>
        <end position="82"/>
    </location>
</feature>
<comment type="caution">
    <text evidence="9">The sequence shown here is derived from an EMBL/GenBank/DDBJ whole genome shotgun (WGS) entry which is preliminary data.</text>
</comment>
<organism evidence="9 10">
    <name type="scientific">Candidatus Acetatifactor stercoripullorum</name>
    <dbReference type="NCBI Taxonomy" id="2838414"/>
    <lineage>
        <taxon>Bacteria</taxon>
        <taxon>Bacillati</taxon>
        <taxon>Bacillota</taxon>
        <taxon>Clostridia</taxon>
        <taxon>Lachnospirales</taxon>
        <taxon>Lachnospiraceae</taxon>
        <taxon>Acetatifactor</taxon>
    </lineage>
</organism>
<feature type="transmembrane region" description="Helical" evidence="7">
    <location>
        <begin position="251"/>
        <end position="275"/>
    </location>
</feature>
<reference evidence="9" key="1">
    <citation type="journal article" date="2021" name="PeerJ">
        <title>Extensive microbial diversity within the chicken gut microbiome revealed by metagenomics and culture.</title>
        <authorList>
            <person name="Gilroy R."/>
            <person name="Ravi A."/>
            <person name="Getino M."/>
            <person name="Pursley I."/>
            <person name="Horton D.L."/>
            <person name="Alikhan N.F."/>
            <person name="Baker D."/>
            <person name="Gharbi K."/>
            <person name="Hall N."/>
            <person name="Watson M."/>
            <person name="Adriaenssens E.M."/>
            <person name="Foster-Nyarko E."/>
            <person name="Jarju S."/>
            <person name="Secka A."/>
            <person name="Antonio M."/>
            <person name="Oren A."/>
            <person name="Chaudhuri R.R."/>
            <person name="La Ragione R."/>
            <person name="Hildebrand F."/>
            <person name="Pallen M.J."/>
        </authorList>
    </citation>
    <scope>NUCLEOTIDE SEQUENCE</scope>
    <source>
        <strain evidence="9">CHK195-6426</strain>
    </source>
</reference>
<evidence type="ECO:0000256" key="3">
    <source>
        <dbReference type="ARBA" id="ARBA00022475"/>
    </source>
</evidence>
<dbReference type="Pfam" id="PF00528">
    <property type="entry name" value="BPD_transp_1"/>
    <property type="match status" value="1"/>
</dbReference>
<keyword evidence="3" id="KW-1003">Cell membrane</keyword>
<evidence type="ECO:0000256" key="6">
    <source>
        <dbReference type="ARBA" id="ARBA00023136"/>
    </source>
</evidence>
<dbReference type="InterPro" id="IPR050809">
    <property type="entry name" value="UgpAE/MalFG_permease"/>
</dbReference>
<evidence type="ECO:0000256" key="5">
    <source>
        <dbReference type="ARBA" id="ARBA00022989"/>
    </source>
</evidence>
<gene>
    <name evidence="9" type="ORF">H9742_07125</name>
</gene>
<sequence>MILPALLYVILFNYKPMYGLIIAFKDYSFRQGILGSPWVGFQQFERLFSSYWFPIILKNTLTLSVLALILGFPASVIIALMLNEVINNRVRKSIQTILFAPHFISTVVVCGMLTLFLSPSSGIINKVIEFFTGNTIFFMQGTTWFKWIYVLSGIWQEAGWGSIIYFAALASVDKEILEAAQMDGASRFQRIIHVNLPALVPTMIIVFILNCGSLLGIGYEKVYLLQNETNLMASEVISTYVYKVGLENNSYSFSTAVGLFNSVVNCIILVAANLISRKASDTSLW</sequence>
<accession>A0A9D1R5L5</accession>
<dbReference type="GO" id="GO:0055085">
    <property type="term" value="P:transmembrane transport"/>
    <property type="evidence" value="ECO:0007669"/>
    <property type="project" value="InterPro"/>
</dbReference>
<dbReference type="PANTHER" id="PTHR43227:SF11">
    <property type="entry name" value="BLL4140 PROTEIN"/>
    <property type="match status" value="1"/>
</dbReference>
<dbReference type="CDD" id="cd06261">
    <property type="entry name" value="TM_PBP2"/>
    <property type="match status" value="1"/>
</dbReference>
<dbReference type="PANTHER" id="PTHR43227">
    <property type="entry name" value="BLL4140 PROTEIN"/>
    <property type="match status" value="1"/>
</dbReference>
<evidence type="ECO:0000313" key="9">
    <source>
        <dbReference type="EMBL" id="HIW81290.1"/>
    </source>
</evidence>
<feature type="domain" description="ABC transmembrane type-1" evidence="8">
    <location>
        <begin position="57"/>
        <end position="272"/>
    </location>
</feature>
<evidence type="ECO:0000256" key="4">
    <source>
        <dbReference type="ARBA" id="ARBA00022692"/>
    </source>
</evidence>
<comment type="similarity">
    <text evidence="7">Belongs to the binding-protein-dependent transport system permease family.</text>
</comment>
<evidence type="ECO:0000313" key="10">
    <source>
        <dbReference type="Proteomes" id="UP000824265"/>
    </source>
</evidence>
<comment type="subcellular location">
    <subcellularLocation>
        <location evidence="1 7">Cell membrane</location>
        <topology evidence="1 7">Multi-pass membrane protein</topology>
    </subcellularLocation>
</comment>